<feature type="transmembrane region" description="Helical" evidence="2">
    <location>
        <begin position="98"/>
        <end position="115"/>
    </location>
</feature>
<protein>
    <submittedName>
        <fullName evidence="3">Uncharacterized protein</fullName>
    </submittedName>
</protein>
<name>A0A167W3V1_9HYPO</name>
<feature type="transmembrane region" description="Helical" evidence="2">
    <location>
        <begin position="121"/>
        <end position="139"/>
    </location>
</feature>
<evidence type="ECO:0000256" key="2">
    <source>
        <dbReference type="SAM" id="Phobius"/>
    </source>
</evidence>
<sequence>MHKACVVKRRHHHHHHHHHNLVMQHTREFLGHMCGLDAPPGFTNPPVPAAPAASSAEPDQSNFANLNLQASVRQLYRDNADTIHAASNAAAPFVRGPLAPAVFVVLVAVAVSALVSLIRSIVQLLAIAALAYVVLPSVVNKKRSKEPPGVDTASYAATNIGVIAGVGRGAGADALSITQAKAGWHRGRDQQRQPSTKKAAGLQWLG</sequence>
<proteinExistence type="predicted"/>
<gene>
    <name evidence="3" type="ORF">SPI_03469</name>
</gene>
<dbReference type="EMBL" id="AZHD01000005">
    <property type="protein sequence ID" value="OAA63306.1"/>
    <property type="molecule type" value="Genomic_DNA"/>
</dbReference>
<feature type="region of interest" description="Disordered" evidence="1">
    <location>
        <begin position="183"/>
        <end position="206"/>
    </location>
</feature>
<keyword evidence="2" id="KW-0812">Transmembrane</keyword>
<keyword evidence="4" id="KW-1185">Reference proteome</keyword>
<comment type="caution">
    <text evidence="3">The sequence shown here is derived from an EMBL/GenBank/DDBJ whole genome shotgun (WGS) entry which is preliminary data.</text>
</comment>
<organism evidence="3 4">
    <name type="scientific">Niveomyces insectorum RCEF 264</name>
    <dbReference type="NCBI Taxonomy" id="1081102"/>
    <lineage>
        <taxon>Eukaryota</taxon>
        <taxon>Fungi</taxon>
        <taxon>Dikarya</taxon>
        <taxon>Ascomycota</taxon>
        <taxon>Pezizomycotina</taxon>
        <taxon>Sordariomycetes</taxon>
        <taxon>Hypocreomycetidae</taxon>
        <taxon>Hypocreales</taxon>
        <taxon>Cordycipitaceae</taxon>
        <taxon>Niveomyces</taxon>
    </lineage>
</organism>
<evidence type="ECO:0000313" key="4">
    <source>
        <dbReference type="Proteomes" id="UP000076874"/>
    </source>
</evidence>
<evidence type="ECO:0000313" key="3">
    <source>
        <dbReference type="EMBL" id="OAA63306.1"/>
    </source>
</evidence>
<evidence type="ECO:0000256" key="1">
    <source>
        <dbReference type="SAM" id="MobiDB-lite"/>
    </source>
</evidence>
<keyword evidence="2" id="KW-0472">Membrane</keyword>
<accession>A0A167W3V1</accession>
<feature type="region of interest" description="Disordered" evidence="1">
    <location>
        <begin position="1"/>
        <end position="20"/>
    </location>
</feature>
<keyword evidence="2" id="KW-1133">Transmembrane helix</keyword>
<dbReference type="Proteomes" id="UP000076874">
    <property type="component" value="Unassembled WGS sequence"/>
</dbReference>
<dbReference type="AlphaFoldDB" id="A0A167W3V1"/>
<reference evidence="3 4" key="1">
    <citation type="journal article" date="2016" name="Genome Biol. Evol.">
        <title>Divergent and convergent evolution of fungal pathogenicity.</title>
        <authorList>
            <person name="Shang Y."/>
            <person name="Xiao G."/>
            <person name="Zheng P."/>
            <person name="Cen K."/>
            <person name="Zhan S."/>
            <person name="Wang C."/>
        </authorList>
    </citation>
    <scope>NUCLEOTIDE SEQUENCE [LARGE SCALE GENOMIC DNA]</scope>
    <source>
        <strain evidence="3 4">RCEF 264</strain>
    </source>
</reference>